<dbReference type="InParanoid" id="A0A2G5DR67"/>
<dbReference type="InterPro" id="IPR017451">
    <property type="entry name" value="F-box-assoc_interact_dom"/>
</dbReference>
<dbReference type="SMART" id="SM00256">
    <property type="entry name" value="FBOX"/>
    <property type="match status" value="1"/>
</dbReference>
<protein>
    <recommendedName>
        <fullName evidence="1">F-box domain-containing protein</fullName>
    </recommendedName>
</protein>
<dbReference type="Pfam" id="PF00646">
    <property type="entry name" value="F-box"/>
    <property type="match status" value="1"/>
</dbReference>
<feature type="domain" description="F-box" evidence="1">
    <location>
        <begin position="4"/>
        <end position="43"/>
    </location>
</feature>
<proteinExistence type="predicted"/>
<dbReference type="SUPFAM" id="SSF81383">
    <property type="entry name" value="F-box domain"/>
    <property type="match status" value="1"/>
</dbReference>
<dbReference type="OrthoDB" id="5319261at2759"/>
<dbReference type="InterPro" id="IPR036047">
    <property type="entry name" value="F-box-like_dom_sf"/>
</dbReference>
<dbReference type="Gene3D" id="1.20.1280.50">
    <property type="match status" value="1"/>
</dbReference>
<organism evidence="2 3">
    <name type="scientific">Aquilegia coerulea</name>
    <name type="common">Rocky mountain columbine</name>
    <dbReference type="NCBI Taxonomy" id="218851"/>
    <lineage>
        <taxon>Eukaryota</taxon>
        <taxon>Viridiplantae</taxon>
        <taxon>Streptophyta</taxon>
        <taxon>Embryophyta</taxon>
        <taxon>Tracheophyta</taxon>
        <taxon>Spermatophyta</taxon>
        <taxon>Magnoliopsida</taxon>
        <taxon>Ranunculales</taxon>
        <taxon>Ranunculaceae</taxon>
        <taxon>Thalictroideae</taxon>
        <taxon>Aquilegia</taxon>
    </lineage>
</organism>
<evidence type="ECO:0000259" key="1">
    <source>
        <dbReference type="SMART" id="SM00256"/>
    </source>
</evidence>
<dbReference type="EMBL" id="KZ305033">
    <property type="protein sequence ID" value="PIA46020.1"/>
    <property type="molecule type" value="Genomic_DNA"/>
</dbReference>
<accession>A0A2G5DR67</accession>
<dbReference type="InterPro" id="IPR013187">
    <property type="entry name" value="F-box-assoc_dom_typ3"/>
</dbReference>
<reference evidence="2 3" key="1">
    <citation type="submission" date="2017-09" db="EMBL/GenBank/DDBJ databases">
        <title>WGS assembly of Aquilegia coerulea Goldsmith.</title>
        <authorList>
            <person name="Hodges S."/>
            <person name="Kramer E."/>
            <person name="Nordborg M."/>
            <person name="Tomkins J."/>
            <person name="Borevitz J."/>
            <person name="Derieg N."/>
            <person name="Yan J."/>
            <person name="Mihaltcheva S."/>
            <person name="Hayes R.D."/>
            <person name="Rokhsar D."/>
        </authorList>
    </citation>
    <scope>NUCLEOTIDE SEQUENCE [LARGE SCALE GENOMIC DNA]</scope>
    <source>
        <strain evidence="3">cv. Goldsmith</strain>
    </source>
</reference>
<dbReference type="Pfam" id="PF08268">
    <property type="entry name" value="FBA_3"/>
    <property type="match status" value="1"/>
</dbReference>
<dbReference type="AlphaFoldDB" id="A0A2G5DR67"/>
<evidence type="ECO:0000313" key="2">
    <source>
        <dbReference type="EMBL" id="PIA46020.1"/>
    </source>
</evidence>
<dbReference type="Proteomes" id="UP000230069">
    <property type="component" value="Unassembled WGS sequence"/>
</dbReference>
<evidence type="ECO:0000313" key="3">
    <source>
        <dbReference type="Proteomes" id="UP000230069"/>
    </source>
</evidence>
<dbReference type="InterPro" id="IPR050796">
    <property type="entry name" value="SCF_F-box_component"/>
</dbReference>
<keyword evidence="3" id="KW-1185">Reference proteome</keyword>
<dbReference type="STRING" id="218851.A0A2G5DR67"/>
<name>A0A2G5DR67_AQUCA</name>
<dbReference type="NCBIfam" id="TIGR01640">
    <property type="entry name" value="F_box_assoc_1"/>
    <property type="match status" value="1"/>
</dbReference>
<gene>
    <name evidence="2" type="ORF">AQUCO_01600352v1</name>
</gene>
<sequence length="394" mass="44263">MERLTQDLILDVFSRLPLICLLRVRCVSKSWHTITSGPILSTLRIQRSVTTNNLTDAIVLSCPNNSPGNQLYFAEGEPNNPIVKKIDLSFIYGTGQILLSVVGVCNGLLCLSSYPTFRGGINAIDSLKYISLLNPITGEHKQLPTFDRPTRSLNNLRSLCCFGFDDSQRVFKVAIFVFYGNNSINATSSALDAFKDMSEMYVYTLGSSNTWRKTVGNVPNMLYHHHANASNVFAKGALHWICATPVNSSEFERRIVSFNLGYENFSVIKPPEVVVVEQSLDCYSLATLGNCLSWVDVKHEDFVDIWLRKSDNGEESWIKNFSIRKELIAPRLYARLQPIKLRENGDLLLLYTGRLVVYNAQSNICEFITINEDPRRSGAGRAFPYVGSFISCLQ</sequence>
<dbReference type="PANTHER" id="PTHR31672:SF13">
    <property type="entry name" value="F-BOX PROTEIN CPR30-LIKE"/>
    <property type="match status" value="1"/>
</dbReference>
<dbReference type="InterPro" id="IPR001810">
    <property type="entry name" value="F-box_dom"/>
</dbReference>
<dbReference type="PANTHER" id="PTHR31672">
    <property type="entry name" value="BNACNNG10540D PROTEIN"/>
    <property type="match status" value="1"/>
</dbReference>